<organism evidence="2 3">
    <name type="scientific">Dentiradicibacter hellwigii</name>
    <dbReference type="NCBI Taxonomy" id="3149053"/>
    <lineage>
        <taxon>Bacteria</taxon>
        <taxon>Pseudomonadati</taxon>
        <taxon>Pseudomonadota</taxon>
        <taxon>Betaproteobacteria</taxon>
        <taxon>Rhodocyclales</taxon>
        <taxon>Rhodocyclaceae</taxon>
        <taxon>Dentiradicibacter</taxon>
    </lineage>
</organism>
<dbReference type="Pfam" id="PF03091">
    <property type="entry name" value="CutA1"/>
    <property type="match status" value="1"/>
</dbReference>
<reference evidence="3" key="1">
    <citation type="submission" date="2024-06" db="EMBL/GenBank/DDBJ databases">
        <title>Radixoralia hellwigii gen. nov., sp nov., isolated from a root canal in the human oral cavity.</title>
        <authorList>
            <person name="Bartsch S."/>
            <person name="Wittmer A."/>
            <person name="Schulz A.-K."/>
            <person name="Neumann-Schaal M."/>
            <person name="Wolf J."/>
            <person name="Gronow S."/>
            <person name="Tennert C."/>
            <person name="Haecker G."/>
            <person name="Cieplik F."/>
            <person name="Al-Ahmad A."/>
        </authorList>
    </citation>
    <scope>NUCLEOTIDE SEQUENCE [LARGE SCALE GENOMIC DNA]</scope>
    <source>
        <strain evidence="3">Wk13</strain>
    </source>
</reference>
<dbReference type="InterPro" id="IPR015867">
    <property type="entry name" value="N-reg_PII/ATP_PRibTrfase_C"/>
</dbReference>
<evidence type="ECO:0000256" key="1">
    <source>
        <dbReference type="ARBA" id="ARBA00010169"/>
    </source>
</evidence>
<proteinExistence type="inferred from homology"/>
<dbReference type="InterPro" id="IPR004323">
    <property type="entry name" value="Ion_tolerance_CutA"/>
</dbReference>
<sequence length="114" mass="12498">MQTTEHTPRALLVLTNLPDEASAEALATALVEARLAACVNRLAPCHSVYRWQGNIERATEIPLLIKTDSARYPALEAAIRTRHPYETPEIIALPITHGLPDYLAWLAAETSSPS</sequence>
<dbReference type="EMBL" id="JBEUWX010000002">
    <property type="protein sequence ID" value="MFA9950407.1"/>
    <property type="molecule type" value="Genomic_DNA"/>
</dbReference>
<comment type="similarity">
    <text evidence="1">Belongs to the CutA family.</text>
</comment>
<dbReference type="RefSeq" id="WP_418891465.1">
    <property type="nucleotide sequence ID" value="NZ_JBEUWX010000002.1"/>
</dbReference>
<dbReference type="Gene3D" id="3.30.70.120">
    <property type="match status" value="1"/>
</dbReference>
<dbReference type="PANTHER" id="PTHR23419">
    <property type="entry name" value="DIVALENT CATION TOLERANCE CUTA-RELATED"/>
    <property type="match status" value="1"/>
</dbReference>
<dbReference type="SUPFAM" id="SSF54913">
    <property type="entry name" value="GlnB-like"/>
    <property type="match status" value="1"/>
</dbReference>
<dbReference type="Proteomes" id="UP001574673">
    <property type="component" value="Unassembled WGS sequence"/>
</dbReference>
<comment type="caution">
    <text evidence="2">The sequence shown here is derived from an EMBL/GenBank/DDBJ whole genome shotgun (WGS) entry which is preliminary data.</text>
</comment>
<name>A0ABV4UFI6_9RHOO</name>
<dbReference type="InterPro" id="IPR011322">
    <property type="entry name" value="N-reg_PII-like_a/b"/>
</dbReference>
<dbReference type="PANTHER" id="PTHR23419:SF8">
    <property type="entry name" value="FI09726P"/>
    <property type="match status" value="1"/>
</dbReference>
<accession>A0ABV4UFI6</accession>
<evidence type="ECO:0000313" key="3">
    <source>
        <dbReference type="Proteomes" id="UP001574673"/>
    </source>
</evidence>
<evidence type="ECO:0000313" key="2">
    <source>
        <dbReference type="EMBL" id="MFA9950407.1"/>
    </source>
</evidence>
<protein>
    <submittedName>
        <fullName evidence="2">Divalent-cation tolerance protein CutA</fullName>
    </submittedName>
</protein>
<gene>
    <name evidence="2" type="primary">cutA</name>
    <name evidence="2" type="ORF">ABCS64_08790</name>
</gene>
<keyword evidence="3" id="KW-1185">Reference proteome</keyword>